<keyword evidence="3" id="KW-1185">Reference proteome</keyword>
<dbReference type="Proteomes" id="UP000677616">
    <property type="component" value="Chromosome"/>
</dbReference>
<accession>A0ABX7YM99</accession>
<dbReference type="InterPro" id="IPR000644">
    <property type="entry name" value="CBS_dom"/>
</dbReference>
<organism evidence="2 3">
    <name type="scientific">Streptococcus oriscaviae</name>
    <dbReference type="NCBI Taxonomy" id="2781599"/>
    <lineage>
        <taxon>Bacteria</taxon>
        <taxon>Bacillati</taxon>
        <taxon>Bacillota</taxon>
        <taxon>Bacilli</taxon>
        <taxon>Lactobacillales</taxon>
        <taxon>Streptococcaceae</taxon>
        <taxon>Streptococcus</taxon>
    </lineage>
</organism>
<protein>
    <submittedName>
        <fullName evidence="2">CBS domain-containing protein</fullName>
    </submittedName>
</protein>
<dbReference type="SUPFAM" id="SSF54631">
    <property type="entry name" value="CBS-domain pair"/>
    <property type="match status" value="1"/>
</dbReference>
<dbReference type="EMBL" id="CP073084">
    <property type="protein sequence ID" value="QUE54956.1"/>
    <property type="molecule type" value="Genomic_DNA"/>
</dbReference>
<dbReference type="RefSeq" id="WP_212572231.1">
    <property type="nucleotide sequence ID" value="NZ_CP073084.1"/>
</dbReference>
<reference evidence="2 3" key="1">
    <citation type="submission" date="2021-04" db="EMBL/GenBank/DDBJ databases">
        <title>Complete genome sequence of a novel Streptococcus species.</title>
        <authorList>
            <person name="Teng J.L.L."/>
        </authorList>
    </citation>
    <scope>NUCLEOTIDE SEQUENCE [LARGE SCALE GENOMIC DNA]</scope>
    <source>
        <strain evidence="2 3">HKU75</strain>
    </source>
</reference>
<feature type="domain" description="CBS" evidence="1">
    <location>
        <begin position="110"/>
        <end position="157"/>
    </location>
</feature>
<dbReference type="Pfam" id="PF00571">
    <property type="entry name" value="CBS"/>
    <property type="match status" value="1"/>
</dbReference>
<name>A0ABX7YM99_9STRE</name>
<gene>
    <name evidence="2" type="ORF">INT76_03470</name>
</gene>
<dbReference type="Gene3D" id="3.10.580.10">
    <property type="entry name" value="CBS-domain"/>
    <property type="match status" value="1"/>
</dbReference>
<evidence type="ECO:0000313" key="2">
    <source>
        <dbReference type="EMBL" id="QUE54956.1"/>
    </source>
</evidence>
<sequence length="245" mass="28370">MREERFLLLFNELEKILRKECRIKDDQYEDMATLLSKAKEASHHNPVRSHWDNLYVARHLRNLMVHERRQNLTSVAEPSEQLLAVLEEVISQYQDPMTIISYLAAKQVPRPTCFMETDPLTQALSLVHHKRYSQFPIFSPTGYLGMVSENGIAHWLAKTLEEDDTILDLLKAVQLKDILALEEDRDQVVKIHKEASLYQLVSLFERANVTTVLVCNHPNCKLISPQDLTGIITGYDLAEIYREIE</sequence>
<evidence type="ECO:0000259" key="1">
    <source>
        <dbReference type="Pfam" id="PF00571"/>
    </source>
</evidence>
<dbReference type="InterPro" id="IPR046342">
    <property type="entry name" value="CBS_dom_sf"/>
</dbReference>
<proteinExistence type="predicted"/>
<evidence type="ECO:0000313" key="3">
    <source>
        <dbReference type="Proteomes" id="UP000677616"/>
    </source>
</evidence>